<comment type="caution">
    <text evidence="3">The sequence shown here is derived from an EMBL/GenBank/DDBJ whole genome shotgun (WGS) entry which is preliminary data.</text>
</comment>
<feature type="transmembrane region" description="Helical" evidence="2">
    <location>
        <begin position="12"/>
        <end position="34"/>
    </location>
</feature>
<gene>
    <name evidence="3" type="ORF">HXK00_03115</name>
</gene>
<evidence type="ECO:0000256" key="1">
    <source>
        <dbReference type="SAM" id="MobiDB-lite"/>
    </source>
</evidence>
<sequence>MKRLFSLFKPFDYLIILGVICLSFLPNILTFYHYQGLNKPEEVSQATEATNTKETPAASSTYALIKIDGKEVDRFDLSEDAPHEEKTYYPHPGQYNIIERDGKRIRVREDNSPDQIAVKTSWVGRPGQVSICLPHGLIIEIHGERSTGGRTDASQSTSASSSQEEELVLPK</sequence>
<evidence type="ECO:0000256" key="2">
    <source>
        <dbReference type="SAM" id="Phobius"/>
    </source>
</evidence>
<feature type="compositionally biased region" description="Low complexity" evidence="1">
    <location>
        <begin position="153"/>
        <end position="162"/>
    </location>
</feature>
<evidence type="ECO:0000313" key="4">
    <source>
        <dbReference type="Proteomes" id="UP000757900"/>
    </source>
</evidence>
<evidence type="ECO:0000313" key="3">
    <source>
        <dbReference type="EMBL" id="MBF0934621.1"/>
    </source>
</evidence>
<dbReference type="Gene3D" id="2.60.320.10">
    <property type="entry name" value="N-utilization substance G protein NusG, insert domain"/>
    <property type="match status" value="1"/>
</dbReference>
<dbReference type="CDD" id="cd09911">
    <property type="entry name" value="Lin0431_like"/>
    <property type="match status" value="1"/>
</dbReference>
<keyword evidence="2" id="KW-0472">Membrane</keyword>
<feature type="region of interest" description="Disordered" evidence="1">
    <location>
        <begin position="143"/>
        <end position="171"/>
    </location>
</feature>
<dbReference type="EMBL" id="JABZFV010000043">
    <property type="protein sequence ID" value="MBF0934621.1"/>
    <property type="molecule type" value="Genomic_DNA"/>
</dbReference>
<name>A0A929MRZ3_ABIDE</name>
<keyword evidence="2" id="KW-1133">Transmembrane helix</keyword>
<organism evidence="3 4">
    <name type="scientific">Abiotrophia defectiva</name>
    <name type="common">Streptococcus defectivus</name>
    <dbReference type="NCBI Taxonomy" id="46125"/>
    <lineage>
        <taxon>Bacteria</taxon>
        <taxon>Bacillati</taxon>
        <taxon>Bacillota</taxon>
        <taxon>Bacilli</taxon>
        <taxon>Lactobacillales</taxon>
        <taxon>Aerococcaceae</taxon>
        <taxon>Abiotrophia</taxon>
    </lineage>
</organism>
<dbReference type="InterPro" id="IPR038690">
    <property type="entry name" value="NusG_2_sf"/>
</dbReference>
<dbReference type="RefSeq" id="WP_303765920.1">
    <property type="nucleotide sequence ID" value="NZ_CAJPUI010000009.1"/>
</dbReference>
<protein>
    <submittedName>
        <fullName evidence="3">NusG domain II-containing protein</fullName>
    </submittedName>
</protein>
<accession>A0A929MRZ3</accession>
<proteinExistence type="predicted"/>
<keyword evidence="2" id="KW-0812">Transmembrane</keyword>
<dbReference type="AlphaFoldDB" id="A0A929MRZ3"/>
<dbReference type="Pfam" id="PF07009">
    <property type="entry name" value="NusG_II"/>
    <property type="match status" value="1"/>
</dbReference>
<reference evidence="3" key="1">
    <citation type="submission" date="2020-04" db="EMBL/GenBank/DDBJ databases">
        <title>Deep metagenomics examines the oral microbiome during advanced dental caries in children, revealing novel taxa and co-occurrences with host molecules.</title>
        <authorList>
            <person name="Baker J.L."/>
            <person name="Morton J.T."/>
            <person name="Dinis M."/>
            <person name="Alvarez R."/>
            <person name="Tran N.C."/>
            <person name="Knight R."/>
            <person name="Edlund A."/>
        </authorList>
    </citation>
    <scope>NUCLEOTIDE SEQUENCE</scope>
    <source>
        <strain evidence="3">JCVI_23_bin.16</strain>
    </source>
</reference>
<dbReference type="Proteomes" id="UP000757900">
    <property type="component" value="Unassembled WGS sequence"/>
</dbReference>